<evidence type="ECO:0000256" key="2">
    <source>
        <dbReference type="ARBA" id="ARBA00022670"/>
    </source>
</evidence>
<evidence type="ECO:0000256" key="4">
    <source>
        <dbReference type="ARBA" id="ARBA00022825"/>
    </source>
</evidence>
<dbReference type="EMBL" id="VBPB01000075">
    <property type="protein sequence ID" value="TMQ73280.1"/>
    <property type="molecule type" value="Genomic_DNA"/>
</dbReference>
<dbReference type="GO" id="GO:0004252">
    <property type="term" value="F:serine-type endopeptidase activity"/>
    <property type="evidence" value="ECO:0007669"/>
    <property type="project" value="TreeGrafter"/>
</dbReference>
<dbReference type="PANTHER" id="PTHR42776:SF27">
    <property type="entry name" value="DIPEPTIDYL PEPTIDASE FAMILY MEMBER 6"/>
    <property type="match status" value="1"/>
</dbReference>
<dbReference type="AlphaFoldDB" id="A0A538UBR6"/>
<evidence type="ECO:0000256" key="5">
    <source>
        <dbReference type="SAM" id="MobiDB-lite"/>
    </source>
</evidence>
<evidence type="ECO:0000313" key="8">
    <source>
        <dbReference type="Proteomes" id="UP000319771"/>
    </source>
</evidence>
<comment type="similarity">
    <text evidence="1">Belongs to the peptidase S9C family.</text>
</comment>
<keyword evidence="4" id="KW-0720">Serine protease</keyword>
<reference evidence="7 8" key="1">
    <citation type="journal article" date="2019" name="Nat. Microbiol.">
        <title>Mediterranean grassland soil C-N compound turnover is dependent on rainfall and depth, and is mediated by genomically divergent microorganisms.</title>
        <authorList>
            <person name="Diamond S."/>
            <person name="Andeer P.F."/>
            <person name="Li Z."/>
            <person name="Crits-Christoph A."/>
            <person name="Burstein D."/>
            <person name="Anantharaman K."/>
            <person name="Lane K.R."/>
            <person name="Thomas B.C."/>
            <person name="Pan C."/>
            <person name="Northen T.R."/>
            <person name="Banfield J.F."/>
        </authorList>
    </citation>
    <scope>NUCLEOTIDE SEQUENCE [LARGE SCALE GENOMIC DNA]</scope>
    <source>
        <strain evidence="7">WS_11</strain>
    </source>
</reference>
<keyword evidence="2" id="KW-0645">Protease</keyword>
<dbReference type="SUPFAM" id="SSF53474">
    <property type="entry name" value="alpha/beta-Hydrolases"/>
    <property type="match status" value="1"/>
</dbReference>
<dbReference type="Pfam" id="PF07676">
    <property type="entry name" value="PD40"/>
    <property type="match status" value="3"/>
</dbReference>
<dbReference type="Pfam" id="PF00326">
    <property type="entry name" value="Peptidase_S9"/>
    <property type="match status" value="1"/>
</dbReference>
<organism evidence="7 8">
    <name type="scientific">Eiseniibacteriota bacterium</name>
    <dbReference type="NCBI Taxonomy" id="2212470"/>
    <lineage>
        <taxon>Bacteria</taxon>
        <taxon>Candidatus Eiseniibacteriota</taxon>
    </lineage>
</organism>
<gene>
    <name evidence="7" type="ORF">E6K81_05035</name>
</gene>
<dbReference type="SUPFAM" id="SSF82171">
    <property type="entry name" value="DPP6 N-terminal domain-like"/>
    <property type="match status" value="1"/>
</dbReference>
<comment type="caution">
    <text evidence="7">The sequence shown here is derived from an EMBL/GenBank/DDBJ whole genome shotgun (WGS) entry which is preliminary data.</text>
</comment>
<feature type="domain" description="Peptidase S9 prolyl oligopeptidase catalytic" evidence="6">
    <location>
        <begin position="458"/>
        <end position="666"/>
    </location>
</feature>
<evidence type="ECO:0000259" key="6">
    <source>
        <dbReference type="Pfam" id="PF00326"/>
    </source>
</evidence>
<dbReference type="Proteomes" id="UP000319771">
    <property type="component" value="Unassembled WGS sequence"/>
</dbReference>
<dbReference type="FunFam" id="3.40.50.1820:FF:000028">
    <property type="entry name" value="S9 family peptidase"/>
    <property type="match status" value="1"/>
</dbReference>
<dbReference type="InterPro" id="IPR029058">
    <property type="entry name" value="AB_hydrolase_fold"/>
</dbReference>
<proteinExistence type="inferred from homology"/>
<accession>A0A538UBR6</accession>
<sequence length="676" mass="74225">MVARRQAQDLYRFVWVADPQISPDGTRVAFVRVVVDSAADEYRTSLWLAETGGSAPRPLTAGPRDGQPRWSPDGKTLAFVRAAEGKPGQIHLLPMDGGEAIALTRLKGGAGAPAWSPDGKRIAFASGTNPTLDDDTTRAKPKKEPGRVITRPIFHINNAGYIDPEHPSHVWVVDAAGGKARQLTTGKFNESGPDWSRDGRSVCFTSDRRKEPWFGDGDDNLYAVSPDLSAPGDGAGFRTLVDYDGSIGDWVEAADGRIAFVGGVNPKQAHSYDQSDLMITAGPGRPVRSLTADYDFDISGGVGSDQHPPRGGGQRPLAFSGDGRSVLVGVGKLGAALLARVDASSGRVDELTTPDREVIAGTGSADGRRWALTMGDPTTPGDLYLFDAGTRAMKKLYGPNDALLAGIALGKVEEFWYPSFDGRKIEGWIMKPPDFTPNRKYPMVLNIHGGPHTAFGAAFMHEFQVLAGAGYVVLYTNPRGSTTYGQEFGNIIQYHYPGDDYRDLMAGVDEVIKRGYVDARHLSVCGGSGGGLLTNWAITQTDRFAAAVTDRCVSEWWSFYDQADFTLFRPTWFRKPPFEDPQEYIERSPITYVSRVTTPLMIIHSEEDWRAPIGQGEAMFRALKQQHKVAVMVRFPGENHELSRSGTPSRRVQRLQHYHKWFDKWLMGKPIKDYDE</sequence>
<dbReference type="InterPro" id="IPR011042">
    <property type="entry name" value="6-blade_b-propeller_TolB-like"/>
</dbReference>
<dbReference type="PANTHER" id="PTHR42776">
    <property type="entry name" value="SERINE PEPTIDASE S9 FAMILY MEMBER"/>
    <property type="match status" value="1"/>
</dbReference>
<name>A0A538UBR6_UNCEI</name>
<dbReference type="GO" id="GO:0006508">
    <property type="term" value="P:proteolysis"/>
    <property type="evidence" value="ECO:0007669"/>
    <property type="project" value="UniProtKB-KW"/>
</dbReference>
<protein>
    <submittedName>
        <fullName evidence="7">S9 family peptidase</fullName>
    </submittedName>
</protein>
<evidence type="ECO:0000256" key="3">
    <source>
        <dbReference type="ARBA" id="ARBA00022801"/>
    </source>
</evidence>
<keyword evidence="3" id="KW-0378">Hydrolase</keyword>
<dbReference type="InterPro" id="IPR001375">
    <property type="entry name" value="Peptidase_S9_cat"/>
</dbReference>
<dbReference type="Gene3D" id="3.40.50.1820">
    <property type="entry name" value="alpha/beta hydrolase"/>
    <property type="match status" value="1"/>
</dbReference>
<dbReference type="Gene3D" id="2.120.10.30">
    <property type="entry name" value="TolB, C-terminal domain"/>
    <property type="match status" value="2"/>
</dbReference>
<evidence type="ECO:0000313" key="7">
    <source>
        <dbReference type="EMBL" id="TMQ73280.1"/>
    </source>
</evidence>
<evidence type="ECO:0000256" key="1">
    <source>
        <dbReference type="ARBA" id="ARBA00010040"/>
    </source>
</evidence>
<feature type="region of interest" description="Disordered" evidence="5">
    <location>
        <begin position="52"/>
        <end position="71"/>
    </location>
</feature>
<dbReference type="InterPro" id="IPR011659">
    <property type="entry name" value="WD40"/>
</dbReference>